<feature type="domain" description="Transglycosylase SLT" evidence="1">
    <location>
        <begin position="68"/>
        <end position="153"/>
    </location>
</feature>
<dbReference type="InterPro" id="IPR023346">
    <property type="entry name" value="Lysozyme-like_dom_sf"/>
</dbReference>
<evidence type="ECO:0000259" key="1">
    <source>
        <dbReference type="Pfam" id="PF01464"/>
    </source>
</evidence>
<evidence type="ECO:0000313" key="3">
    <source>
        <dbReference type="Proteomes" id="UP000555828"/>
    </source>
</evidence>
<proteinExistence type="predicted"/>
<dbReference type="InterPro" id="IPR008258">
    <property type="entry name" value="Transglycosylase_SLT_dom_1"/>
</dbReference>
<dbReference type="AlphaFoldDB" id="A0A841GTG7"/>
<dbReference type="Proteomes" id="UP000555828">
    <property type="component" value="Unassembled WGS sequence"/>
</dbReference>
<dbReference type="Pfam" id="PF01464">
    <property type="entry name" value="SLT"/>
    <property type="match status" value="1"/>
</dbReference>
<keyword evidence="3" id="KW-1185">Reference proteome</keyword>
<protein>
    <recommendedName>
        <fullName evidence="1">Transglycosylase SLT domain-containing protein</fullName>
    </recommendedName>
</protein>
<sequence>MKKIFFLVILFISTITLSFLFDPLNYITKSNIGLQLQFYNKGGKISIYNPFVYKIVSFDSFTDTMRFPEIVKGLAYIESGFNIHALSHVGAMGITQFKADAAIDYGVFNAWNPQQALLGTDRMIRYYHQKYNDIYKVLAIYNIGESNYKKGKYIEQGNAYANKVIAASRKISRKSYLYDRYVLYLQGTLTENSSQTYTAFSFGGIFDYLGIVYFDISSTIHFRKGYFPIELGTKSYIRINHFDSFVIGYNLGYNLNYENEISIGPIIGYSHFRPIGESYEIYYDFSKGFSLSSFFISVGYGNKYWRINFGFEPEFDNLFLSITI</sequence>
<gene>
    <name evidence="2" type="ORF">HNP65_001058</name>
</gene>
<organism evidence="2 3">
    <name type="scientific">Thermosipho japonicus</name>
    <dbReference type="NCBI Taxonomy" id="90323"/>
    <lineage>
        <taxon>Bacteria</taxon>
        <taxon>Thermotogati</taxon>
        <taxon>Thermotogota</taxon>
        <taxon>Thermotogae</taxon>
        <taxon>Thermotogales</taxon>
        <taxon>Fervidobacteriaceae</taxon>
        <taxon>Thermosipho</taxon>
    </lineage>
</organism>
<dbReference type="Gene3D" id="1.10.530.10">
    <property type="match status" value="1"/>
</dbReference>
<dbReference type="SUPFAM" id="SSF53955">
    <property type="entry name" value="Lysozyme-like"/>
    <property type="match status" value="1"/>
</dbReference>
<dbReference type="EMBL" id="JACHEX010000002">
    <property type="protein sequence ID" value="MBB6062620.1"/>
    <property type="molecule type" value="Genomic_DNA"/>
</dbReference>
<name>A0A841GTG7_9BACT</name>
<accession>A0A841GTG7</accession>
<reference evidence="2 3" key="1">
    <citation type="submission" date="2020-08" db="EMBL/GenBank/DDBJ databases">
        <title>Genomic Encyclopedia of Type Strains, Phase IV (KMG-IV): sequencing the most valuable type-strain genomes for metagenomic binning, comparative biology and taxonomic classification.</title>
        <authorList>
            <person name="Goeker M."/>
        </authorList>
    </citation>
    <scope>NUCLEOTIDE SEQUENCE [LARGE SCALE GENOMIC DNA]</scope>
    <source>
        <strain evidence="2 3">DSM 13481</strain>
    </source>
</reference>
<dbReference type="CDD" id="cd00254">
    <property type="entry name" value="LT-like"/>
    <property type="match status" value="1"/>
</dbReference>
<evidence type="ECO:0000313" key="2">
    <source>
        <dbReference type="EMBL" id="MBB6062620.1"/>
    </source>
</evidence>
<dbReference type="RefSeq" id="WP_184619271.1">
    <property type="nucleotide sequence ID" value="NZ_JACHEX010000002.1"/>
</dbReference>
<comment type="caution">
    <text evidence="2">The sequence shown here is derived from an EMBL/GenBank/DDBJ whole genome shotgun (WGS) entry which is preliminary data.</text>
</comment>